<gene>
    <name evidence="2" type="ORF">FRACA_1940012</name>
</gene>
<reference evidence="2 3" key="1">
    <citation type="submission" date="2017-06" db="EMBL/GenBank/DDBJ databases">
        <authorList>
            <person name="Kim H.J."/>
            <person name="Triplett B.A."/>
        </authorList>
    </citation>
    <scope>NUCLEOTIDE SEQUENCE [LARGE SCALE GENOMIC DNA]</scope>
    <source>
        <strain evidence="2">FRACA_ARgP5</strain>
    </source>
</reference>
<protein>
    <recommendedName>
        <fullName evidence="1">Putative restriction endonuclease domain-containing protein</fullName>
    </recommendedName>
</protein>
<organism evidence="2 3">
    <name type="scientific">Frankia canadensis</name>
    <dbReference type="NCBI Taxonomy" id="1836972"/>
    <lineage>
        <taxon>Bacteria</taxon>
        <taxon>Bacillati</taxon>
        <taxon>Actinomycetota</taxon>
        <taxon>Actinomycetes</taxon>
        <taxon>Frankiales</taxon>
        <taxon>Frankiaceae</taxon>
        <taxon>Frankia</taxon>
    </lineage>
</organism>
<keyword evidence="3" id="KW-1185">Reference proteome</keyword>
<dbReference type="EMBL" id="FZMO01000106">
    <property type="protein sequence ID" value="SNQ47548.1"/>
    <property type="molecule type" value="Genomic_DNA"/>
</dbReference>
<dbReference type="PANTHER" id="PTHR35400">
    <property type="entry name" value="SLR1083 PROTEIN"/>
    <property type="match status" value="1"/>
</dbReference>
<dbReference type="InterPro" id="IPR011335">
    <property type="entry name" value="Restrct_endonuc-II-like"/>
</dbReference>
<evidence type="ECO:0000313" key="2">
    <source>
        <dbReference type="EMBL" id="SNQ47548.1"/>
    </source>
</evidence>
<accession>A0A2I2KPF1</accession>
<feature type="domain" description="Putative restriction endonuclease" evidence="1">
    <location>
        <begin position="40"/>
        <end position="189"/>
    </location>
</feature>
<evidence type="ECO:0000313" key="3">
    <source>
        <dbReference type="Proteomes" id="UP000234331"/>
    </source>
</evidence>
<dbReference type="SUPFAM" id="SSF52980">
    <property type="entry name" value="Restriction endonuclease-like"/>
    <property type="match status" value="1"/>
</dbReference>
<dbReference type="Pfam" id="PF05685">
    <property type="entry name" value="Uma2"/>
    <property type="match status" value="1"/>
</dbReference>
<name>A0A2I2KPF1_9ACTN</name>
<sequence>MREGTIGIVVQAAPHSRSRRPSVTIPTPPVRVEDLDAAGPGDARLELLDGLCVLRPWPTPLRARVTSRLTHLLTEAATSGAHVLPAGVGVELSPRCLLVPDLVVAASPAGEDRRLRETPFLVVEVADASTRRYDRTLKLDLYREHGVVSCWLIDPDTTTLEAYELVAGSYVATSATGPDGVFTTTRPFPVTVRTAELIDPPDAE</sequence>
<dbReference type="InterPro" id="IPR012296">
    <property type="entry name" value="Nuclease_put_TT1808"/>
</dbReference>
<dbReference type="Proteomes" id="UP000234331">
    <property type="component" value="Unassembled WGS sequence"/>
</dbReference>
<dbReference type="AlphaFoldDB" id="A0A2I2KPF1"/>
<proteinExistence type="predicted"/>
<dbReference type="PANTHER" id="PTHR35400:SF3">
    <property type="entry name" value="SLL1072 PROTEIN"/>
    <property type="match status" value="1"/>
</dbReference>
<dbReference type="CDD" id="cd06260">
    <property type="entry name" value="DUF820-like"/>
    <property type="match status" value="1"/>
</dbReference>
<dbReference type="Gene3D" id="3.90.1570.10">
    <property type="entry name" value="tt1808, chain A"/>
    <property type="match status" value="1"/>
</dbReference>
<evidence type="ECO:0000259" key="1">
    <source>
        <dbReference type="Pfam" id="PF05685"/>
    </source>
</evidence>
<dbReference type="InterPro" id="IPR008538">
    <property type="entry name" value="Uma2"/>
</dbReference>